<gene>
    <name evidence="2" type="ORF">GCM10010976_31050</name>
</gene>
<feature type="transmembrane region" description="Helical" evidence="1">
    <location>
        <begin position="7"/>
        <end position="25"/>
    </location>
</feature>
<feature type="transmembrane region" description="Helical" evidence="1">
    <location>
        <begin position="37"/>
        <end position="55"/>
    </location>
</feature>
<keyword evidence="3" id="KW-1185">Reference proteome</keyword>
<evidence type="ECO:0000313" key="2">
    <source>
        <dbReference type="EMBL" id="GGG58002.1"/>
    </source>
</evidence>
<evidence type="ECO:0000313" key="3">
    <source>
        <dbReference type="Proteomes" id="UP000625976"/>
    </source>
</evidence>
<keyword evidence="1" id="KW-0472">Membrane</keyword>
<reference evidence="2" key="1">
    <citation type="journal article" date="2014" name="Int. J. Syst. Evol. Microbiol.">
        <title>Complete genome sequence of Corynebacterium casei LMG S-19264T (=DSM 44701T), isolated from a smear-ripened cheese.</title>
        <authorList>
            <consortium name="US DOE Joint Genome Institute (JGI-PGF)"/>
            <person name="Walter F."/>
            <person name="Albersmeier A."/>
            <person name="Kalinowski J."/>
            <person name="Ruckert C."/>
        </authorList>
    </citation>
    <scope>NUCLEOTIDE SEQUENCE</scope>
    <source>
        <strain evidence="2">CGMCC 1.12751</strain>
    </source>
</reference>
<dbReference type="AlphaFoldDB" id="A0A917LUD1"/>
<keyword evidence="1" id="KW-0812">Transmembrane</keyword>
<protein>
    <submittedName>
        <fullName evidence="2">Uncharacterized protein</fullName>
    </submittedName>
</protein>
<dbReference type="EMBL" id="BMFQ01000004">
    <property type="protein sequence ID" value="GGG58002.1"/>
    <property type="molecule type" value="Genomic_DNA"/>
</dbReference>
<reference evidence="2" key="2">
    <citation type="submission" date="2020-09" db="EMBL/GenBank/DDBJ databases">
        <authorList>
            <person name="Sun Q."/>
            <person name="Zhou Y."/>
        </authorList>
    </citation>
    <scope>NUCLEOTIDE SEQUENCE</scope>
    <source>
        <strain evidence="2">CGMCC 1.12751</strain>
    </source>
</reference>
<comment type="caution">
    <text evidence="2">The sequence shown here is derived from an EMBL/GenBank/DDBJ whole genome shotgun (WGS) entry which is preliminary data.</text>
</comment>
<name>A0A917LUD1_9FLAO</name>
<evidence type="ECO:0000256" key="1">
    <source>
        <dbReference type="SAM" id="Phobius"/>
    </source>
</evidence>
<keyword evidence="1" id="KW-1133">Transmembrane helix</keyword>
<sequence>MRKTVNLIIGILALGIVFYSFLGNSEYTSIFGFELNIWIYRLIWSVVAILIFYEYSKKKKVS</sequence>
<dbReference type="Proteomes" id="UP000625976">
    <property type="component" value="Unassembled WGS sequence"/>
</dbReference>
<proteinExistence type="predicted"/>
<organism evidence="2 3">
    <name type="scientific">Bizionia arctica</name>
    <dbReference type="NCBI Taxonomy" id="1495645"/>
    <lineage>
        <taxon>Bacteria</taxon>
        <taxon>Pseudomonadati</taxon>
        <taxon>Bacteroidota</taxon>
        <taxon>Flavobacteriia</taxon>
        <taxon>Flavobacteriales</taxon>
        <taxon>Flavobacteriaceae</taxon>
        <taxon>Bizionia</taxon>
    </lineage>
</organism>
<accession>A0A917LUD1</accession>